<protein>
    <submittedName>
        <fullName evidence="2">Uncharacterized protein</fullName>
    </submittedName>
</protein>
<proteinExistence type="predicted"/>
<reference evidence="2" key="1">
    <citation type="journal article" date="2021" name="Open Biol.">
        <title>Shared evolutionary footprints suggest mitochondrial oxidative damage underlies multiple complex I losses in fungi.</title>
        <authorList>
            <person name="Schikora-Tamarit M.A."/>
            <person name="Marcet-Houben M."/>
            <person name="Nosek J."/>
            <person name="Gabaldon T."/>
        </authorList>
    </citation>
    <scope>NUCLEOTIDE SEQUENCE</scope>
    <source>
        <strain evidence="2">CBS2887</strain>
    </source>
</reference>
<gene>
    <name evidence="2" type="ORF">WICPIJ_002663</name>
</gene>
<dbReference type="EMBL" id="JAEUBG010001458">
    <property type="protein sequence ID" value="KAH3686371.1"/>
    <property type="molecule type" value="Genomic_DNA"/>
</dbReference>
<feature type="region of interest" description="Disordered" evidence="1">
    <location>
        <begin position="199"/>
        <end position="235"/>
    </location>
</feature>
<feature type="compositionally biased region" description="Basic and acidic residues" evidence="1">
    <location>
        <begin position="173"/>
        <end position="186"/>
    </location>
</feature>
<evidence type="ECO:0000313" key="3">
    <source>
        <dbReference type="Proteomes" id="UP000774326"/>
    </source>
</evidence>
<evidence type="ECO:0000256" key="1">
    <source>
        <dbReference type="SAM" id="MobiDB-lite"/>
    </source>
</evidence>
<sequence length="536" mass="61804">MDISFFVNKLQTWQEEYQTINKENQRLRSQIVSQEKEIRLLTQRLQSREVQVITLQKELEDSKSNNQRLKRQNSQLSSSFTSSSSTGVFKASDTNVNVKINAKTTRRLNSKPSVPTTTTTSIPVKREHSNDTIQIPTNTATTHTNEDKPLLSTPKKLLSFSRSDVSESTVASHGDEHEEQDKDMGNAREILIPTQYTLDSNETRFIDDQEEDTDNEEEYHDTTDSPSKPSCDSDGLAYQEVYTPQHFNMQKVKVEDLDHNIIPTDDELESPIKIKPEYDELMKIKTEDEHNEDESLINDSYEVEDSQFCEDDTFFDGSNLKFQLPTPSTTAKKQQKPQPQYLFQTVQQHINNKPPTFTGPITPLVTSRIENIAHKKHQLEHDGEETPSKPYQPPSKRPKIAMPSVNEKIDLTFNPDTKQQWSMQDFIVNTNLNEGLNYAYGETAAQREHSKSRSEPWAEPREKLDFFQFEIMEKSNSQPREIEKVIFERLQSALSDGKRGKFVFREKIYRDIVRLGRWKADIGYIQGIITGKSKGK</sequence>
<dbReference type="AlphaFoldDB" id="A0A9P8TPG2"/>
<feature type="region of interest" description="Disordered" evidence="1">
    <location>
        <begin position="106"/>
        <end position="128"/>
    </location>
</feature>
<feature type="region of interest" description="Disordered" evidence="1">
    <location>
        <begin position="161"/>
        <end position="187"/>
    </location>
</feature>
<comment type="caution">
    <text evidence="2">The sequence shown here is derived from an EMBL/GenBank/DDBJ whole genome shotgun (WGS) entry which is preliminary data.</text>
</comment>
<reference evidence="2" key="2">
    <citation type="submission" date="2021-01" db="EMBL/GenBank/DDBJ databases">
        <authorList>
            <person name="Schikora-Tamarit M.A."/>
        </authorList>
    </citation>
    <scope>NUCLEOTIDE SEQUENCE</scope>
    <source>
        <strain evidence="2">CBS2887</strain>
    </source>
</reference>
<feature type="region of interest" description="Disordered" evidence="1">
    <location>
        <begin position="61"/>
        <end position="88"/>
    </location>
</feature>
<organism evidence="2 3">
    <name type="scientific">Wickerhamomyces pijperi</name>
    <name type="common">Yeast</name>
    <name type="synonym">Pichia pijperi</name>
    <dbReference type="NCBI Taxonomy" id="599730"/>
    <lineage>
        <taxon>Eukaryota</taxon>
        <taxon>Fungi</taxon>
        <taxon>Dikarya</taxon>
        <taxon>Ascomycota</taxon>
        <taxon>Saccharomycotina</taxon>
        <taxon>Saccharomycetes</taxon>
        <taxon>Phaffomycetales</taxon>
        <taxon>Wickerhamomycetaceae</taxon>
        <taxon>Wickerhamomyces</taxon>
    </lineage>
</organism>
<feature type="compositionally biased region" description="Low complexity" evidence="1">
    <location>
        <begin position="74"/>
        <end position="85"/>
    </location>
</feature>
<evidence type="ECO:0000313" key="2">
    <source>
        <dbReference type="EMBL" id="KAH3686371.1"/>
    </source>
</evidence>
<name>A0A9P8TPG2_WICPI</name>
<keyword evidence="3" id="KW-1185">Reference proteome</keyword>
<dbReference type="OrthoDB" id="5801062at2759"/>
<feature type="compositionally biased region" description="Acidic residues" evidence="1">
    <location>
        <begin position="208"/>
        <end position="219"/>
    </location>
</feature>
<dbReference type="Proteomes" id="UP000774326">
    <property type="component" value="Unassembled WGS sequence"/>
</dbReference>
<feature type="compositionally biased region" description="Polar residues" evidence="1">
    <location>
        <begin position="161"/>
        <end position="171"/>
    </location>
</feature>
<feature type="region of interest" description="Disordered" evidence="1">
    <location>
        <begin position="377"/>
        <end position="400"/>
    </location>
</feature>
<accession>A0A9P8TPG2</accession>